<dbReference type="InterPro" id="IPR018535">
    <property type="entry name" value="DUF1996"/>
</dbReference>
<feature type="region of interest" description="Disordered" evidence="1">
    <location>
        <begin position="867"/>
        <end position="887"/>
    </location>
</feature>
<feature type="domain" description="WSC" evidence="2">
    <location>
        <begin position="487"/>
        <end position="580"/>
    </location>
</feature>
<protein>
    <recommendedName>
        <fullName evidence="2">WSC domain-containing protein</fullName>
    </recommendedName>
</protein>
<evidence type="ECO:0000313" key="4">
    <source>
        <dbReference type="Proteomes" id="UP000777438"/>
    </source>
</evidence>
<name>A0A9P8W9Z9_9HYPO</name>
<keyword evidence="4" id="KW-1185">Reference proteome</keyword>
<dbReference type="Pfam" id="PF01822">
    <property type="entry name" value="WSC"/>
    <property type="match status" value="4"/>
</dbReference>
<dbReference type="PANTHER" id="PTHR43662:SF3">
    <property type="entry name" value="DOMAIN PROTEIN, PUTATIVE (AFU_ORTHOLOGUE AFUA_6G11970)-RELATED"/>
    <property type="match status" value="1"/>
</dbReference>
<feature type="region of interest" description="Disordered" evidence="1">
    <location>
        <begin position="336"/>
        <end position="357"/>
    </location>
</feature>
<reference evidence="3 4" key="1">
    <citation type="journal article" date="2021" name="Nat. Commun.">
        <title>Genetic determinants of endophytism in the Arabidopsis root mycobiome.</title>
        <authorList>
            <person name="Mesny F."/>
            <person name="Miyauchi S."/>
            <person name="Thiergart T."/>
            <person name="Pickel B."/>
            <person name="Atanasova L."/>
            <person name="Karlsson M."/>
            <person name="Huettel B."/>
            <person name="Barry K.W."/>
            <person name="Haridas S."/>
            <person name="Chen C."/>
            <person name="Bauer D."/>
            <person name="Andreopoulos W."/>
            <person name="Pangilinan J."/>
            <person name="LaButti K."/>
            <person name="Riley R."/>
            <person name="Lipzen A."/>
            <person name="Clum A."/>
            <person name="Drula E."/>
            <person name="Henrissat B."/>
            <person name="Kohler A."/>
            <person name="Grigoriev I.V."/>
            <person name="Martin F.M."/>
            <person name="Hacquard S."/>
        </authorList>
    </citation>
    <scope>NUCLEOTIDE SEQUENCE [LARGE SCALE GENOMIC DNA]</scope>
    <source>
        <strain evidence="3 4">MPI-CAGE-CH-0241</strain>
    </source>
</reference>
<accession>A0A9P8W9Z9</accession>
<dbReference type="Pfam" id="PF09362">
    <property type="entry name" value="DUF1996"/>
    <property type="match status" value="1"/>
</dbReference>
<feature type="domain" description="WSC" evidence="2">
    <location>
        <begin position="704"/>
        <end position="798"/>
    </location>
</feature>
<dbReference type="EMBL" id="JAGPYM010000006">
    <property type="protein sequence ID" value="KAH6893527.1"/>
    <property type="molecule type" value="Genomic_DNA"/>
</dbReference>
<proteinExistence type="predicted"/>
<gene>
    <name evidence="3" type="ORF">B0T10DRAFT_592516</name>
</gene>
<feature type="compositionally biased region" description="Polar residues" evidence="1">
    <location>
        <begin position="130"/>
        <end position="149"/>
    </location>
</feature>
<feature type="region of interest" description="Disordered" evidence="1">
    <location>
        <begin position="129"/>
        <end position="149"/>
    </location>
</feature>
<dbReference type="PROSITE" id="PS51212">
    <property type="entry name" value="WSC"/>
    <property type="match status" value="4"/>
</dbReference>
<dbReference type="Proteomes" id="UP000777438">
    <property type="component" value="Unassembled WGS sequence"/>
</dbReference>
<feature type="domain" description="WSC" evidence="2">
    <location>
        <begin position="595"/>
        <end position="689"/>
    </location>
</feature>
<sequence length="887" mass="94091">MVNYRRSSLGLLTLATSVDAYWRMSCGLIQTGRVDPIINPGKVAGHVHKVSGASNFAVSNTFDNLQSSRCTSCEIQDDKSAYWTPQLYYQHSNGSFEPVPNSGTVVYYLGRGENRSNIEPFPPGFKMLSGDSSARSNDTTKKTYGNSQYSNRPVSDRVSFACLDSSGPMPEDNYMRRTSCDNGMRAQIHFQSCWNGGDYQPDQSHVAYMSQIDNGVCPPTHPRQLPQLFLEVIYGVNDVDKSKGGKFVFSNGDTTGFSFHGDFMNGWNTNVLTAAIKQCINNDTTAGSVSACPPLAQSQTPYFSTNCPERPPIINETVKGMLDSLPGCNPVTSGPDKAPQQACSTQPAINSNSDSGSNSMFNPAVGDKLGNWAYVGCASELSNARTLSKYATASDSMTIDSCTAACKAQGYPLAGVENSRECYCSDALTQGASYMSTSNCASSYKMVCSGNGTQWCGAPNLLTVWNDTSFTPPPALVVGSTKIANGTGTYYGCWSEGSNGRALSSDSTNSGTSMTNEACVAYCQKGGYAYAGTEYSAECYCGNSITSTNITDITQCSMKCSGDKSSYCGAGNRLSVWQVAKAAKSDAPITAVGGTATYLGCFTDGGDGGRTLSNASFAGSTVSVDTCAAFCRQNSYPLFGMEYSSECYCGYQPKTQSRLVSDGDCRMPCAGNSTQICGAGNRISIWNTTLAPAIRVGGTSNKAKQTYMGCWTEGKGALAMSSSKTSDKAMTIDMCSAYCRGKGFAYMGVENGQDCYCNNNGPENGSTKVEETKCNVICKGNQFQNCGGSNKLNVFKVGDAAATSTVPAAQKNAKATTTAKKTTSTIPAAQKNAKPTTTKTSTTVAVIQKNVKPTTTTKKTSSVAVAQKNVKPTTTTSRKIPRRTAAY</sequence>
<evidence type="ECO:0000313" key="3">
    <source>
        <dbReference type="EMBL" id="KAH6893527.1"/>
    </source>
</evidence>
<evidence type="ECO:0000259" key="2">
    <source>
        <dbReference type="PROSITE" id="PS51212"/>
    </source>
</evidence>
<dbReference type="AlphaFoldDB" id="A0A9P8W9Z9"/>
<dbReference type="SMART" id="SM00321">
    <property type="entry name" value="WSC"/>
    <property type="match status" value="4"/>
</dbReference>
<comment type="caution">
    <text evidence="3">The sequence shown here is derived from an EMBL/GenBank/DDBJ whole genome shotgun (WGS) entry which is preliminary data.</text>
</comment>
<dbReference type="OrthoDB" id="74764at2759"/>
<evidence type="ECO:0000256" key="1">
    <source>
        <dbReference type="SAM" id="MobiDB-lite"/>
    </source>
</evidence>
<organism evidence="3 4">
    <name type="scientific">Thelonectria olida</name>
    <dbReference type="NCBI Taxonomy" id="1576542"/>
    <lineage>
        <taxon>Eukaryota</taxon>
        <taxon>Fungi</taxon>
        <taxon>Dikarya</taxon>
        <taxon>Ascomycota</taxon>
        <taxon>Pezizomycotina</taxon>
        <taxon>Sordariomycetes</taxon>
        <taxon>Hypocreomycetidae</taxon>
        <taxon>Hypocreales</taxon>
        <taxon>Nectriaceae</taxon>
        <taxon>Thelonectria</taxon>
    </lineage>
</organism>
<dbReference type="InterPro" id="IPR002889">
    <property type="entry name" value="WSC_carb-bd"/>
</dbReference>
<feature type="domain" description="WSC" evidence="2">
    <location>
        <begin position="371"/>
        <end position="468"/>
    </location>
</feature>
<dbReference type="PANTHER" id="PTHR43662">
    <property type="match status" value="1"/>
</dbReference>
<feature type="compositionally biased region" description="Polar residues" evidence="1">
    <location>
        <begin position="341"/>
        <end position="357"/>
    </location>
</feature>